<feature type="transmembrane region" description="Helical" evidence="1">
    <location>
        <begin position="59"/>
        <end position="80"/>
    </location>
</feature>
<dbReference type="RefSeq" id="WP_160754016.1">
    <property type="nucleotide sequence ID" value="NZ_WTYA01000010.1"/>
</dbReference>
<gene>
    <name evidence="2" type="ORF">GRI58_12975</name>
</gene>
<feature type="transmembrane region" description="Helical" evidence="1">
    <location>
        <begin position="129"/>
        <end position="150"/>
    </location>
</feature>
<dbReference type="EMBL" id="WTYA01000010">
    <property type="protein sequence ID" value="MXP29722.1"/>
    <property type="molecule type" value="Genomic_DNA"/>
</dbReference>
<sequence length="214" mass="22582">MDKSTDRLIDKLAGDLQPTSRLRQVRGRALVATAMAGTILLAFILLGRHAGTAIDLASAMFVLTNGLLLVLALVSSLTVVSMAQPRVGSTQDAPKWALASVMLLPLAAIGAATAGRAGAGFIFAQRQDFTCFVVGSLFAFITAGVLLYWLRKGAPVLPEKAGLFLGLGAGAMGSFANGLFCPDHSIWHLGIWHVLPVVLWGLIGRIALPPLVRW</sequence>
<feature type="transmembrane region" description="Helical" evidence="1">
    <location>
        <begin position="162"/>
        <end position="180"/>
    </location>
</feature>
<organism evidence="2 3">
    <name type="scientific">Qipengyuania algicida</name>
    <dbReference type="NCBI Taxonomy" id="1836209"/>
    <lineage>
        <taxon>Bacteria</taxon>
        <taxon>Pseudomonadati</taxon>
        <taxon>Pseudomonadota</taxon>
        <taxon>Alphaproteobacteria</taxon>
        <taxon>Sphingomonadales</taxon>
        <taxon>Erythrobacteraceae</taxon>
        <taxon>Qipengyuania</taxon>
    </lineage>
</organism>
<reference evidence="2 3" key="1">
    <citation type="submission" date="2019-12" db="EMBL/GenBank/DDBJ databases">
        <title>Genomic-based taxomic classification of the family Erythrobacteraceae.</title>
        <authorList>
            <person name="Xu L."/>
        </authorList>
    </citation>
    <scope>NUCLEOTIDE SEQUENCE [LARGE SCALE GENOMIC DNA]</scope>
    <source>
        <strain evidence="2 3">KEMB 9005-328</strain>
    </source>
</reference>
<keyword evidence="3" id="KW-1185">Reference proteome</keyword>
<feature type="transmembrane region" description="Helical" evidence="1">
    <location>
        <begin position="186"/>
        <end position="208"/>
    </location>
</feature>
<feature type="transmembrane region" description="Helical" evidence="1">
    <location>
        <begin position="29"/>
        <end position="47"/>
    </location>
</feature>
<dbReference type="Pfam" id="PF06532">
    <property type="entry name" value="NrsF"/>
    <property type="match status" value="1"/>
</dbReference>
<keyword evidence="1" id="KW-0472">Membrane</keyword>
<dbReference type="Proteomes" id="UP000439780">
    <property type="component" value="Unassembled WGS sequence"/>
</dbReference>
<proteinExistence type="predicted"/>
<keyword evidence="1" id="KW-0812">Transmembrane</keyword>
<evidence type="ECO:0000313" key="3">
    <source>
        <dbReference type="Proteomes" id="UP000439780"/>
    </source>
</evidence>
<feature type="transmembrane region" description="Helical" evidence="1">
    <location>
        <begin position="101"/>
        <end position="123"/>
    </location>
</feature>
<name>A0A845AGJ8_9SPHN</name>
<evidence type="ECO:0000313" key="2">
    <source>
        <dbReference type="EMBL" id="MXP29722.1"/>
    </source>
</evidence>
<evidence type="ECO:0000256" key="1">
    <source>
        <dbReference type="SAM" id="Phobius"/>
    </source>
</evidence>
<dbReference type="InterPro" id="IPR009495">
    <property type="entry name" value="NrsF"/>
</dbReference>
<dbReference type="AlphaFoldDB" id="A0A845AGJ8"/>
<accession>A0A845AGJ8</accession>
<protein>
    <submittedName>
        <fullName evidence="2">DUF1109 family protein</fullName>
    </submittedName>
</protein>
<dbReference type="OrthoDB" id="7390889at2"/>
<comment type="caution">
    <text evidence="2">The sequence shown here is derived from an EMBL/GenBank/DDBJ whole genome shotgun (WGS) entry which is preliminary data.</text>
</comment>
<keyword evidence="1" id="KW-1133">Transmembrane helix</keyword>